<comment type="caution">
    <text evidence="1">The sequence shown here is derived from an EMBL/GenBank/DDBJ whole genome shotgun (WGS) entry which is preliminary data.</text>
</comment>
<dbReference type="RefSeq" id="WP_380723247.1">
    <property type="nucleotide sequence ID" value="NZ_JBHTLK010000047.1"/>
</dbReference>
<proteinExistence type="predicted"/>
<dbReference type="EMBL" id="JBHTLK010000047">
    <property type="protein sequence ID" value="MFD1147805.1"/>
    <property type="molecule type" value="Genomic_DNA"/>
</dbReference>
<dbReference type="Proteomes" id="UP001597168">
    <property type="component" value="Unassembled WGS sequence"/>
</dbReference>
<keyword evidence="2" id="KW-1185">Reference proteome</keyword>
<sequence>MRLSVIAHPVVRHAPLHRVLVPAARLRNLWVRPPEPITGMAAVTGSRADLVRLGALVRLAATSRHSALFIPARDNVPPEELWRMGHARPADLLVVRRDVGLRPSDWPGVRRALRRSTARPARVDEVFTEPDVALDVHGRDPIFHKRRWA</sequence>
<evidence type="ECO:0000313" key="2">
    <source>
        <dbReference type="Proteomes" id="UP001597168"/>
    </source>
</evidence>
<gene>
    <name evidence="1" type="ORF">ACFQ3T_11765</name>
</gene>
<evidence type="ECO:0000313" key="1">
    <source>
        <dbReference type="EMBL" id="MFD1147805.1"/>
    </source>
</evidence>
<protein>
    <submittedName>
        <fullName evidence="1">Uncharacterized protein</fullName>
    </submittedName>
</protein>
<name>A0ABW3QSM0_9PSEU</name>
<accession>A0ABW3QSM0</accession>
<reference evidence="2" key="1">
    <citation type="journal article" date="2019" name="Int. J. Syst. Evol. Microbiol.">
        <title>The Global Catalogue of Microorganisms (GCM) 10K type strain sequencing project: providing services to taxonomists for standard genome sequencing and annotation.</title>
        <authorList>
            <consortium name="The Broad Institute Genomics Platform"/>
            <consortium name="The Broad Institute Genome Sequencing Center for Infectious Disease"/>
            <person name="Wu L."/>
            <person name="Ma J."/>
        </authorList>
    </citation>
    <scope>NUCLEOTIDE SEQUENCE [LARGE SCALE GENOMIC DNA]</scope>
    <source>
        <strain evidence="2">CCUG 60214</strain>
    </source>
</reference>
<organism evidence="1 2">
    <name type="scientific">Saccharothrix hoggarensis</name>
    <dbReference type="NCBI Taxonomy" id="913853"/>
    <lineage>
        <taxon>Bacteria</taxon>
        <taxon>Bacillati</taxon>
        <taxon>Actinomycetota</taxon>
        <taxon>Actinomycetes</taxon>
        <taxon>Pseudonocardiales</taxon>
        <taxon>Pseudonocardiaceae</taxon>
        <taxon>Saccharothrix</taxon>
    </lineage>
</organism>